<dbReference type="GO" id="GO:0008734">
    <property type="term" value="F:L-aspartate oxidase activity"/>
    <property type="evidence" value="ECO:0007669"/>
    <property type="project" value="UniProtKB-UniRule"/>
</dbReference>
<evidence type="ECO:0000256" key="7">
    <source>
        <dbReference type="ARBA" id="ARBA00022642"/>
    </source>
</evidence>
<dbReference type="InterPro" id="IPR005288">
    <property type="entry name" value="NadB"/>
</dbReference>
<comment type="cofactor">
    <cofactor evidence="1 13">
        <name>FAD</name>
        <dbReference type="ChEBI" id="CHEBI:57692"/>
    </cofactor>
</comment>
<dbReference type="GO" id="GO:0033765">
    <property type="term" value="F:steroid dehydrogenase activity, acting on the CH-CH group of donors"/>
    <property type="evidence" value="ECO:0007669"/>
    <property type="project" value="UniProtKB-ARBA"/>
</dbReference>
<comment type="catalytic activity">
    <reaction evidence="10">
        <text>L-aspartate + O2 = iminosuccinate + H2O2</text>
        <dbReference type="Rhea" id="RHEA:25876"/>
        <dbReference type="ChEBI" id="CHEBI:15379"/>
        <dbReference type="ChEBI" id="CHEBI:16240"/>
        <dbReference type="ChEBI" id="CHEBI:29991"/>
        <dbReference type="ChEBI" id="CHEBI:77875"/>
        <dbReference type="EC" id="1.4.3.16"/>
    </reaction>
    <physiologicalReaction direction="left-to-right" evidence="10">
        <dbReference type="Rhea" id="RHEA:25877"/>
    </physiologicalReaction>
</comment>
<proteinExistence type="inferred from homology"/>
<dbReference type="InterPro" id="IPR003953">
    <property type="entry name" value="FAD-dep_OxRdtase_2_FAD-bd"/>
</dbReference>
<dbReference type="NCBIfam" id="NF005701">
    <property type="entry name" value="PRK07512.1"/>
    <property type="match status" value="1"/>
</dbReference>
<gene>
    <name evidence="16" type="primary">nadB</name>
    <name evidence="16" type="ORF">GCM10007043_22810</name>
</gene>
<keyword evidence="17" id="KW-1185">Reference proteome</keyword>
<dbReference type="InterPro" id="IPR037099">
    <property type="entry name" value="Fum_R/Succ_DH_flav-like_C_sf"/>
</dbReference>
<evidence type="ECO:0000256" key="1">
    <source>
        <dbReference type="ARBA" id="ARBA00001974"/>
    </source>
</evidence>
<dbReference type="Gene3D" id="3.90.700.10">
    <property type="entry name" value="Succinate dehydrogenase/fumarate reductase flavoprotein, catalytic domain"/>
    <property type="match status" value="1"/>
</dbReference>
<dbReference type="Proteomes" id="UP000637720">
    <property type="component" value="Unassembled WGS sequence"/>
</dbReference>
<evidence type="ECO:0000256" key="2">
    <source>
        <dbReference type="ARBA" id="ARBA00004950"/>
    </source>
</evidence>
<evidence type="ECO:0000259" key="14">
    <source>
        <dbReference type="Pfam" id="PF00890"/>
    </source>
</evidence>
<dbReference type="AlphaFoldDB" id="A0A8J3FCX6"/>
<dbReference type="UniPathway" id="UPA00253">
    <property type="reaction ID" value="UER00326"/>
</dbReference>
<accession>A0A8J3FCX6</accession>
<keyword evidence="8 13" id="KW-0274">FAD</keyword>
<dbReference type="InterPro" id="IPR027477">
    <property type="entry name" value="Succ_DH/fumarate_Rdtase_cat_sf"/>
</dbReference>
<dbReference type="FunFam" id="3.90.700.10:FF:000002">
    <property type="entry name" value="L-aspartate oxidase"/>
    <property type="match status" value="1"/>
</dbReference>
<evidence type="ECO:0000256" key="4">
    <source>
        <dbReference type="ARBA" id="ARBA00012173"/>
    </source>
</evidence>
<evidence type="ECO:0000256" key="12">
    <source>
        <dbReference type="PIRSR" id="PIRSR000171-1"/>
    </source>
</evidence>
<sequence>MYERIDADVLVIGSGLAGLAAALLASRYGRVVLVTKGGLGDGNSRLAQGGLAAALAADDSPALHAADTLRAGQGLCDPQAVQDIVARAPAVVRLLAELGVAFDVAADGALALGREGAHTRRRIVHAGGDATGRMIVDALRARVRASERIAVFERARVAELLVADGECAGAVATAADGGALQVVARAVVLATGGLGQLYRYTTNAFDALGEGYALAYRAGAVLRDMEFVQFHPTALRAAASPLPLLTEAVRGEGGVLVNDRGERFMERIHPLGDLAARDVVARAIYGELQAGRAVFLDARGIPHLERRFPTLVAACRRHEIDPRSEPIPVVPAAHFCMGGVLTDPCGRTTVRRLYAIGEVASSGLHGANRLASNALLEGVAMAERLAEALPEALDGPVRRVAPPLPAAAVAALPMQPDPRLLSQIQDLMWAHVGIVRDEDGLARAERALATCLERLDPLPTPDRHLVTTALLVARAARWRRESRGAHFRRDAPHPDPAFCIHSLQGGAYASVVGSPVYRTCPA</sequence>
<dbReference type="PRINTS" id="PR00411">
    <property type="entry name" value="PNDRDTASEI"/>
</dbReference>
<dbReference type="PRINTS" id="PR00368">
    <property type="entry name" value="FADPNR"/>
</dbReference>
<dbReference type="EC" id="1.4.3.16" evidence="4 11"/>
<dbReference type="RefSeq" id="WP_188818178.1">
    <property type="nucleotide sequence ID" value="NZ_BMOF01000074.1"/>
</dbReference>
<feature type="active site" description="Proton acceptor" evidence="12">
    <location>
        <position position="277"/>
    </location>
</feature>
<keyword evidence="6 13" id="KW-0285">Flavoprotein</keyword>
<dbReference type="GO" id="GO:0005737">
    <property type="term" value="C:cytoplasm"/>
    <property type="evidence" value="ECO:0007669"/>
    <property type="project" value="UniProtKB-SubCell"/>
</dbReference>
<dbReference type="SUPFAM" id="SSF46977">
    <property type="entry name" value="Succinate dehydrogenase/fumarate reductase flavoprotein C-terminal domain"/>
    <property type="match status" value="1"/>
</dbReference>
<comment type="function">
    <text evidence="13">Catalyzes the oxidation of L-aspartate to iminoaspartate.</text>
</comment>
<dbReference type="SUPFAM" id="SSF51905">
    <property type="entry name" value="FAD/NAD(P)-binding domain"/>
    <property type="match status" value="1"/>
</dbReference>
<keyword evidence="9 13" id="KW-0560">Oxidoreductase</keyword>
<dbReference type="Gene3D" id="3.50.50.60">
    <property type="entry name" value="FAD/NAD(P)-binding domain"/>
    <property type="match status" value="1"/>
</dbReference>
<comment type="caution">
    <text evidence="16">The sequence shown here is derived from an EMBL/GenBank/DDBJ whole genome shotgun (WGS) entry which is preliminary data.</text>
</comment>
<dbReference type="InterPro" id="IPR015939">
    <property type="entry name" value="Fum_Rdtase/Succ_DH_flav-like_C"/>
</dbReference>
<comment type="similarity">
    <text evidence="3 13">Belongs to the FAD-dependent oxidoreductase 2 family. NadB subfamily.</text>
</comment>
<dbReference type="InterPro" id="IPR036188">
    <property type="entry name" value="FAD/NAD-bd_sf"/>
</dbReference>
<dbReference type="GO" id="GO:0034628">
    <property type="term" value="P:'de novo' NAD+ biosynthetic process from L-aspartate"/>
    <property type="evidence" value="ECO:0007669"/>
    <property type="project" value="TreeGrafter"/>
</dbReference>
<reference evidence="16" key="2">
    <citation type="submission" date="2020-09" db="EMBL/GenBank/DDBJ databases">
        <authorList>
            <person name="Sun Q."/>
            <person name="Ohkuma M."/>
        </authorList>
    </citation>
    <scope>NUCLEOTIDE SEQUENCE</scope>
    <source>
        <strain evidence="16">JCM 14719</strain>
    </source>
</reference>
<feature type="domain" description="Fumarate reductase/succinate dehydrogenase flavoprotein-like C-terminal" evidence="15">
    <location>
        <begin position="464"/>
        <end position="503"/>
    </location>
</feature>
<evidence type="ECO:0000259" key="15">
    <source>
        <dbReference type="Pfam" id="PF02910"/>
    </source>
</evidence>
<evidence type="ECO:0000256" key="6">
    <source>
        <dbReference type="ARBA" id="ARBA00022630"/>
    </source>
</evidence>
<evidence type="ECO:0000256" key="3">
    <source>
        <dbReference type="ARBA" id="ARBA00008562"/>
    </source>
</evidence>
<evidence type="ECO:0000313" key="16">
    <source>
        <dbReference type="EMBL" id="GGK08180.1"/>
    </source>
</evidence>
<keyword evidence="7 13" id="KW-0662">Pyridine nucleotide biosynthesis</keyword>
<dbReference type="PANTHER" id="PTHR42716:SF2">
    <property type="entry name" value="L-ASPARTATE OXIDASE, CHLOROPLASTIC"/>
    <property type="match status" value="1"/>
</dbReference>
<comment type="subcellular location">
    <subcellularLocation>
        <location evidence="13">Cytoplasm</location>
    </subcellularLocation>
</comment>
<dbReference type="Pfam" id="PF02910">
    <property type="entry name" value="Succ_DH_flav_C"/>
    <property type="match status" value="1"/>
</dbReference>
<name>A0A8J3FCX6_9BACI</name>
<feature type="domain" description="FAD-dependent oxidoreductase 2 FAD-binding" evidence="14">
    <location>
        <begin position="8"/>
        <end position="375"/>
    </location>
</feature>
<evidence type="ECO:0000313" key="17">
    <source>
        <dbReference type="Proteomes" id="UP000637720"/>
    </source>
</evidence>
<evidence type="ECO:0000256" key="13">
    <source>
        <dbReference type="RuleBase" id="RU362049"/>
    </source>
</evidence>
<evidence type="ECO:0000256" key="8">
    <source>
        <dbReference type="ARBA" id="ARBA00022827"/>
    </source>
</evidence>
<evidence type="ECO:0000256" key="5">
    <source>
        <dbReference type="ARBA" id="ARBA00021901"/>
    </source>
</evidence>
<dbReference type="PANTHER" id="PTHR42716">
    <property type="entry name" value="L-ASPARTATE OXIDASE"/>
    <property type="match status" value="1"/>
</dbReference>
<dbReference type="SUPFAM" id="SSF56425">
    <property type="entry name" value="Succinate dehydrogenase/fumarate reductase flavoprotein, catalytic domain"/>
    <property type="match status" value="1"/>
</dbReference>
<dbReference type="EMBL" id="BMOF01000074">
    <property type="protein sequence ID" value="GGK08180.1"/>
    <property type="molecule type" value="Genomic_DNA"/>
</dbReference>
<dbReference type="Pfam" id="PF00890">
    <property type="entry name" value="FAD_binding_2"/>
    <property type="match status" value="1"/>
</dbReference>
<organism evidence="16 17">
    <name type="scientific">Calditerricola satsumensis</name>
    <dbReference type="NCBI Taxonomy" id="373054"/>
    <lineage>
        <taxon>Bacteria</taxon>
        <taxon>Bacillati</taxon>
        <taxon>Bacillota</taxon>
        <taxon>Bacilli</taxon>
        <taxon>Bacillales</taxon>
        <taxon>Bacillaceae</taxon>
        <taxon>Calditerricola</taxon>
    </lineage>
</organism>
<evidence type="ECO:0000256" key="10">
    <source>
        <dbReference type="ARBA" id="ARBA00048305"/>
    </source>
</evidence>
<evidence type="ECO:0000256" key="9">
    <source>
        <dbReference type="ARBA" id="ARBA00023002"/>
    </source>
</evidence>
<reference evidence="16" key="1">
    <citation type="journal article" date="2014" name="Int. J. Syst. Evol. Microbiol.">
        <title>Complete genome sequence of Corynebacterium casei LMG S-19264T (=DSM 44701T), isolated from a smear-ripened cheese.</title>
        <authorList>
            <consortium name="US DOE Joint Genome Institute (JGI-PGF)"/>
            <person name="Walter F."/>
            <person name="Albersmeier A."/>
            <person name="Kalinowski J."/>
            <person name="Ruckert C."/>
        </authorList>
    </citation>
    <scope>NUCLEOTIDE SEQUENCE</scope>
    <source>
        <strain evidence="16">JCM 14719</strain>
    </source>
</reference>
<dbReference type="Gene3D" id="1.20.58.100">
    <property type="entry name" value="Fumarate reductase/succinate dehydrogenase flavoprotein-like, C-terminal domain"/>
    <property type="match status" value="1"/>
</dbReference>
<evidence type="ECO:0000256" key="11">
    <source>
        <dbReference type="NCBIfam" id="TIGR00551"/>
    </source>
</evidence>
<dbReference type="NCBIfam" id="TIGR00551">
    <property type="entry name" value="nadB"/>
    <property type="match status" value="1"/>
</dbReference>
<protein>
    <recommendedName>
        <fullName evidence="5 11">L-aspartate oxidase</fullName>
        <ecNumber evidence="4 11">1.4.3.16</ecNumber>
    </recommendedName>
</protein>
<comment type="pathway">
    <text evidence="2 13">Cofactor biosynthesis; NAD(+) biosynthesis; iminoaspartate from L-aspartate (oxidase route): step 1/1.</text>
</comment>